<protein>
    <submittedName>
        <fullName evidence="1">Uncharacterized protein</fullName>
    </submittedName>
</protein>
<dbReference type="AlphaFoldDB" id="A0AAD4BIU0"/>
<gene>
    <name evidence="1" type="ORF">L210DRAFT_829551</name>
</gene>
<sequence>DHHEQLALAVTRLSTHPVFLGHDWLRVHNPQNDWKKGEISLTCQDDHIPNLLPIEDDEDEENEEGEVNRLFQLNVESYVRILATDLDIKEKKEKYKRTFKNVVPEHYHDFKDVFEKE</sequence>
<dbReference type="Proteomes" id="UP001194468">
    <property type="component" value="Unassembled WGS sequence"/>
</dbReference>
<feature type="non-terminal residue" evidence="1">
    <location>
        <position position="117"/>
    </location>
</feature>
<dbReference type="EMBL" id="WHUW01000043">
    <property type="protein sequence ID" value="KAF8432138.1"/>
    <property type="molecule type" value="Genomic_DNA"/>
</dbReference>
<comment type="caution">
    <text evidence="1">The sequence shown here is derived from an EMBL/GenBank/DDBJ whole genome shotgun (WGS) entry which is preliminary data.</text>
</comment>
<accession>A0AAD4BIU0</accession>
<evidence type="ECO:0000313" key="2">
    <source>
        <dbReference type="Proteomes" id="UP001194468"/>
    </source>
</evidence>
<reference evidence="1" key="1">
    <citation type="submission" date="2019-10" db="EMBL/GenBank/DDBJ databases">
        <authorList>
            <consortium name="DOE Joint Genome Institute"/>
            <person name="Kuo A."/>
            <person name="Miyauchi S."/>
            <person name="Kiss E."/>
            <person name="Drula E."/>
            <person name="Kohler A."/>
            <person name="Sanchez-Garcia M."/>
            <person name="Andreopoulos B."/>
            <person name="Barry K.W."/>
            <person name="Bonito G."/>
            <person name="Buee M."/>
            <person name="Carver A."/>
            <person name="Chen C."/>
            <person name="Cichocki N."/>
            <person name="Clum A."/>
            <person name="Culley D."/>
            <person name="Crous P.W."/>
            <person name="Fauchery L."/>
            <person name="Girlanda M."/>
            <person name="Hayes R."/>
            <person name="Keri Z."/>
            <person name="LaButti K."/>
            <person name="Lipzen A."/>
            <person name="Lombard V."/>
            <person name="Magnuson J."/>
            <person name="Maillard F."/>
            <person name="Morin E."/>
            <person name="Murat C."/>
            <person name="Nolan M."/>
            <person name="Ohm R."/>
            <person name="Pangilinan J."/>
            <person name="Pereira M."/>
            <person name="Perotto S."/>
            <person name="Peter M."/>
            <person name="Riley R."/>
            <person name="Sitrit Y."/>
            <person name="Stielow B."/>
            <person name="Szollosi G."/>
            <person name="Zifcakova L."/>
            <person name="Stursova M."/>
            <person name="Spatafora J.W."/>
            <person name="Tedersoo L."/>
            <person name="Vaario L.-M."/>
            <person name="Yamada A."/>
            <person name="Yan M."/>
            <person name="Wang P."/>
            <person name="Xu J."/>
            <person name="Bruns T."/>
            <person name="Baldrian P."/>
            <person name="Vilgalys R."/>
            <person name="Henrissat B."/>
            <person name="Grigoriev I.V."/>
            <person name="Hibbett D."/>
            <person name="Nagy L.G."/>
            <person name="Martin F.M."/>
        </authorList>
    </citation>
    <scope>NUCLEOTIDE SEQUENCE</scope>
    <source>
        <strain evidence="1">BED1</strain>
    </source>
</reference>
<feature type="non-terminal residue" evidence="1">
    <location>
        <position position="1"/>
    </location>
</feature>
<name>A0AAD4BIU0_BOLED</name>
<keyword evidence="2" id="KW-1185">Reference proteome</keyword>
<proteinExistence type="predicted"/>
<organism evidence="1 2">
    <name type="scientific">Boletus edulis BED1</name>
    <dbReference type="NCBI Taxonomy" id="1328754"/>
    <lineage>
        <taxon>Eukaryota</taxon>
        <taxon>Fungi</taxon>
        <taxon>Dikarya</taxon>
        <taxon>Basidiomycota</taxon>
        <taxon>Agaricomycotina</taxon>
        <taxon>Agaricomycetes</taxon>
        <taxon>Agaricomycetidae</taxon>
        <taxon>Boletales</taxon>
        <taxon>Boletineae</taxon>
        <taxon>Boletaceae</taxon>
        <taxon>Boletoideae</taxon>
        <taxon>Boletus</taxon>
    </lineage>
</organism>
<reference evidence="1" key="2">
    <citation type="journal article" date="2020" name="Nat. Commun.">
        <title>Large-scale genome sequencing of mycorrhizal fungi provides insights into the early evolution of symbiotic traits.</title>
        <authorList>
            <person name="Miyauchi S."/>
            <person name="Kiss E."/>
            <person name="Kuo A."/>
            <person name="Drula E."/>
            <person name="Kohler A."/>
            <person name="Sanchez-Garcia M."/>
            <person name="Morin E."/>
            <person name="Andreopoulos B."/>
            <person name="Barry K.W."/>
            <person name="Bonito G."/>
            <person name="Buee M."/>
            <person name="Carver A."/>
            <person name="Chen C."/>
            <person name="Cichocki N."/>
            <person name="Clum A."/>
            <person name="Culley D."/>
            <person name="Crous P.W."/>
            <person name="Fauchery L."/>
            <person name="Girlanda M."/>
            <person name="Hayes R.D."/>
            <person name="Keri Z."/>
            <person name="LaButti K."/>
            <person name="Lipzen A."/>
            <person name="Lombard V."/>
            <person name="Magnuson J."/>
            <person name="Maillard F."/>
            <person name="Murat C."/>
            <person name="Nolan M."/>
            <person name="Ohm R.A."/>
            <person name="Pangilinan J."/>
            <person name="Pereira M.F."/>
            <person name="Perotto S."/>
            <person name="Peter M."/>
            <person name="Pfister S."/>
            <person name="Riley R."/>
            <person name="Sitrit Y."/>
            <person name="Stielow J.B."/>
            <person name="Szollosi G."/>
            <person name="Zifcakova L."/>
            <person name="Stursova M."/>
            <person name="Spatafora J.W."/>
            <person name="Tedersoo L."/>
            <person name="Vaario L.M."/>
            <person name="Yamada A."/>
            <person name="Yan M."/>
            <person name="Wang P."/>
            <person name="Xu J."/>
            <person name="Bruns T."/>
            <person name="Baldrian P."/>
            <person name="Vilgalys R."/>
            <person name="Dunand C."/>
            <person name="Henrissat B."/>
            <person name="Grigoriev I.V."/>
            <person name="Hibbett D."/>
            <person name="Nagy L.G."/>
            <person name="Martin F.M."/>
        </authorList>
    </citation>
    <scope>NUCLEOTIDE SEQUENCE</scope>
    <source>
        <strain evidence="1">BED1</strain>
    </source>
</reference>
<evidence type="ECO:0000313" key="1">
    <source>
        <dbReference type="EMBL" id="KAF8432138.1"/>
    </source>
</evidence>